<dbReference type="InterPro" id="IPR010235">
    <property type="entry name" value="HepT"/>
</dbReference>
<keyword evidence="1" id="KW-0808">Transferase</keyword>
<keyword evidence="2" id="KW-1185">Reference proteome</keyword>
<sequence length="137" mass="15824">MKSLPQSCEDCFKEYQAALEDLNNFAHRADFAKLTDSQSRELIMSFEVTHELALKVIQKYFEKQGKGPFSGSRDATIEAFHADLIDDGKVWLDMVIDRIQYNPVYPIDTQGKFLENIQKRYIPALGKFEETIDKILN</sequence>
<dbReference type="RefSeq" id="WP_091655092.1">
    <property type="nucleotide sequence ID" value="NZ_FOVW01000009.1"/>
</dbReference>
<dbReference type="Gene3D" id="1.20.120.330">
    <property type="entry name" value="Nucleotidyltransferases domain 2"/>
    <property type="match status" value="1"/>
</dbReference>
<organism evidence="1 2">
    <name type="scientific">Algoriphagus ornithinivorans</name>
    <dbReference type="NCBI Taxonomy" id="226506"/>
    <lineage>
        <taxon>Bacteria</taxon>
        <taxon>Pseudomonadati</taxon>
        <taxon>Bacteroidota</taxon>
        <taxon>Cytophagia</taxon>
        <taxon>Cytophagales</taxon>
        <taxon>Cyclobacteriaceae</taxon>
        <taxon>Algoriphagus</taxon>
    </lineage>
</organism>
<evidence type="ECO:0000313" key="2">
    <source>
        <dbReference type="Proteomes" id="UP000199564"/>
    </source>
</evidence>
<dbReference type="Pfam" id="PF08780">
    <property type="entry name" value="NTase_sub_bind"/>
    <property type="match status" value="1"/>
</dbReference>
<dbReference type="Proteomes" id="UP000199564">
    <property type="component" value="Unassembled WGS sequence"/>
</dbReference>
<dbReference type="AlphaFoldDB" id="A0A1I5INX3"/>
<dbReference type="EMBL" id="FOVW01000009">
    <property type="protein sequence ID" value="SFO62335.1"/>
    <property type="molecule type" value="Genomic_DNA"/>
</dbReference>
<name>A0A1I5INX3_9BACT</name>
<reference evidence="2" key="1">
    <citation type="submission" date="2016-10" db="EMBL/GenBank/DDBJ databases">
        <authorList>
            <person name="Varghese N."/>
            <person name="Submissions S."/>
        </authorList>
    </citation>
    <scope>NUCLEOTIDE SEQUENCE [LARGE SCALE GENOMIC DNA]</scope>
    <source>
        <strain evidence="2">DSM 15282</strain>
    </source>
</reference>
<dbReference type="SUPFAM" id="SSF81593">
    <property type="entry name" value="Nucleotidyltransferase substrate binding subunit/domain"/>
    <property type="match status" value="1"/>
</dbReference>
<proteinExistence type="predicted"/>
<evidence type="ECO:0000313" key="1">
    <source>
        <dbReference type="EMBL" id="SFO62335.1"/>
    </source>
</evidence>
<protein>
    <submittedName>
        <fullName evidence="1">Nucleotidyltransferase substrate binding protein, HI0074 family</fullName>
    </submittedName>
</protein>
<accession>A0A1I5INX3</accession>
<dbReference type="STRING" id="226506.SAMN04488519_109106"/>
<gene>
    <name evidence="1" type="ORF">SAMN04488519_109106</name>
</gene>
<dbReference type="GO" id="GO:0016740">
    <property type="term" value="F:transferase activity"/>
    <property type="evidence" value="ECO:0007669"/>
    <property type="project" value="UniProtKB-KW"/>
</dbReference>